<dbReference type="RefSeq" id="WP_220192552.1">
    <property type="nucleotide sequence ID" value="NZ_BNJF01000001.1"/>
</dbReference>
<reference evidence="2" key="1">
    <citation type="submission" date="2020-10" db="EMBL/GenBank/DDBJ databases">
        <title>Taxonomic study of unclassified bacteria belonging to the class Ktedonobacteria.</title>
        <authorList>
            <person name="Yabe S."/>
            <person name="Wang C.M."/>
            <person name="Zheng Y."/>
            <person name="Sakai Y."/>
            <person name="Cavaletti L."/>
            <person name="Monciardini P."/>
            <person name="Donadio S."/>
        </authorList>
    </citation>
    <scope>NUCLEOTIDE SEQUENCE</scope>
    <source>
        <strain evidence="2">SOSP1-1</strain>
    </source>
</reference>
<feature type="region of interest" description="Disordered" evidence="1">
    <location>
        <begin position="77"/>
        <end position="122"/>
    </location>
</feature>
<comment type="caution">
    <text evidence="2">The sequence shown here is derived from an EMBL/GenBank/DDBJ whole genome shotgun (WGS) entry which is preliminary data.</text>
</comment>
<evidence type="ECO:0000313" key="2">
    <source>
        <dbReference type="EMBL" id="GHO43063.1"/>
    </source>
</evidence>
<proteinExistence type="predicted"/>
<dbReference type="AlphaFoldDB" id="A0A8J3MQX0"/>
<dbReference type="Proteomes" id="UP000612362">
    <property type="component" value="Unassembled WGS sequence"/>
</dbReference>
<protein>
    <submittedName>
        <fullName evidence="2">Uncharacterized protein</fullName>
    </submittedName>
</protein>
<name>A0A8J3MQX0_9CHLR</name>
<accession>A0A8J3MQX0</accession>
<organism evidence="2 3">
    <name type="scientific">Ktedonospora formicarum</name>
    <dbReference type="NCBI Taxonomy" id="2778364"/>
    <lineage>
        <taxon>Bacteria</taxon>
        <taxon>Bacillati</taxon>
        <taxon>Chloroflexota</taxon>
        <taxon>Ktedonobacteria</taxon>
        <taxon>Ktedonobacterales</taxon>
        <taxon>Ktedonobacteraceae</taxon>
        <taxon>Ktedonospora</taxon>
    </lineage>
</organism>
<gene>
    <name evidence="2" type="ORF">KSX_12260</name>
</gene>
<evidence type="ECO:0000313" key="3">
    <source>
        <dbReference type="Proteomes" id="UP000612362"/>
    </source>
</evidence>
<keyword evidence="3" id="KW-1185">Reference proteome</keyword>
<feature type="compositionally biased region" description="Basic and acidic residues" evidence="1">
    <location>
        <begin position="82"/>
        <end position="93"/>
    </location>
</feature>
<dbReference type="EMBL" id="BNJF01000001">
    <property type="protein sequence ID" value="GHO43063.1"/>
    <property type="molecule type" value="Genomic_DNA"/>
</dbReference>
<evidence type="ECO:0000256" key="1">
    <source>
        <dbReference type="SAM" id="MobiDB-lite"/>
    </source>
</evidence>
<sequence length="122" mass="14028">MKEMPQFRQQLDNLLRTRDVQRVRAFLIESGQWYEDAPADPLYAMWLMIAGSDKLSDLHAEAREWLLSNGHENVVEALLGKESQKKTKPDRAVRSSRGKQSQGNSGRKPPHKGREKTTKRDV</sequence>